<evidence type="ECO:0000256" key="4">
    <source>
        <dbReference type="ARBA" id="ARBA00022840"/>
    </source>
</evidence>
<comment type="similarity">
    <text evidence="1">Belongs to the ABC transporter superfamily.</text>
</comment>
<dbReference type="GO" id="GO:0015833">
    <property type="term" value="P:peptide transport"/>
    <property type="evidence" value="ECO:0007669"/>
    <property type="project" value="InterPro"/>
</dbReference>
<evidence type="ECO:0000259" key="5">
    <source>
        <dbReference type="PROSITE" id="PS50893"/>
    </source>
</evidence>
<dbReference type="AlphaFoldDB" id="A0A1H4DM46"/>
<dbReference type="FunFam" id="3.40.50.300:FF:000016">
    <property type="entry name" value="Oligopeptide ABC transporter ATP-binding component"/>
    <property type="match status" value="1"/>
</dbReference>
<evidence type="ECO:0000256" key="2">
    <source>
        <dbReference type="ARBA" id="ARBA00022448"/>
    </source>
</evidence>
<evidence type="ECO:0000256" key="3">
    <source>
        <dbReference type="ARBA" id="ARBA00022741"/>
    </source>
</evidence>
<dbReference type="GO" id="GO:0055085">
    <property type="term" value="P:transmembrane transport"/>
    <property type="evidence" value="ECO:0007669"/>
    <property type="project" value="UniProtKB-ARBA"/>
</dbReference>
<feature type="domain" description="ABC transporter" evidence="5">
    <location>
        <begin position="24"/>
        <end position="275"/>
    </location>
</feature>
<dbReference type="Gene3D" id="3.40.50.300">
    <property type="entry name" value="P-loop containing nucleotide triphosphate hydrolases"/>
    <property type="match status" value="1"/>
</dbReference>
<dbReference type="SUPFAM" id="SSF52540">
    <property type="entry name" value="P-loop containing nucleoside triphosphate hydrolases"/>
    <property type="match status" value="1"/>
</dbReference>
<gene>
    <name evidence="6" type="ORF">SAMN05421743_107193</name>
</gene>
<evidence type="ECO:0000313" key="7">
    <source>
        <dbReference type="Proteomes" id="UP000198584"/>
    </source>
</evidence>
<protein>
    <submittedName>
        <fullName evidence="6">Peptide/nickel transport system ATP-binding protein</fullName>
    </submittedName>
</protein>
<dbReference type="InterPro" id="IPR027417">
    <property type="entry name" value="P-loop_NTPase"/>
</dbReference>
<dbReference type="InterPro" id="IPR003593">
    <property type="entry name" value="AAA+_ATPase"/>
</dbReference>
<organism evidence="6 7">
    <name type="scientific">Thalassobacillus cyri</name>
    <dbReference type="NCBI Taxonomy" id="571932"/>
    <lineage>
        <taxon>Bacteria</taxon>
        <taxon>Bacillati</taxon>
        <taxon>Bacillota</taxon>
        <taxon>Bacilli</taxon>
        <taxon>Bacillales</taxon>
        <taxon>Bacillaceae</taxon>
        <taxon>Thalassobacillus</taxon>
    </lineage>
</organism>
<keyword evidence="3" id="KW-0547">Nucleotide-binding</keyword>
<dbReference type="Pfam" id="PF00005">
    <property type="entry name" value="ABC_tran"/>
    <property type="match status" value="1"/>
</dbReference>
<dbReference type="EMBL" id="FNQR01000007">
    <property type="protein sequence ID" value="SEA73606.1"/>
    <property type="molecule type" value="Genomic_DNA"/>
</dbReference>
<dbReference type="PANTHER" id="PTHR43776">
    <property type="entry name" value="TRANSPORT ATP-BINDING PROTEIN"/>
    <property type="match status" value="1"/>
</dbReference>
<keyword evidence="4 6" id="KW-0067">ATP-binding</keyword>
<dbReference type="InterPro" id="IPR017871">
    <property type="entry name" value="ABC_transporter-like_CS"/>
</dbReference>
<evidence type="ECO:0000256" key="1">
    <source>
        <dbReference type="ARBA" id="ARBA00005417"/>
    </source>
</evidence>
<dbReference type="Pfam" id="PF08352">
    <property type="entry name" value="oligo_HPY"/>
    <property type="match status" value="1"/>
</dbReference>
<dbReference type="CDD" id="cd03257">
    <property type="entry name" value="ABC_NikE_OppD_transporters"/>
    <property type="match status" value="1"/>
</dbReference>
<dbReference type="STRING" id="571932.SAMN05421743_107193"/>
<reference evidence="6 7" key="1">
    <citation type="submission" date="2016-10" db="EMBL/GenBank/DDBJ databases">
        <authorList>
            <person name="de Groot N.N."/>
        </authorList>
    </citation>
    <scope>NUCLEOTIDE SEQUENCE [LARGE SCALE GENOMIC DNA]</scope>
    <source>
        <strain evidence="6 7">CCM7597</strain>
    </source>
</reference>
<dbReference type="GO" id="GO:0005524">
    <property type="term" value="F:ATP binding"/>
    <property type="evidence" value="ECO:0007669"/>
    <property type="project" value="UniProtKB-KW"/>
</dbReference>
<keyword evidence="2" id="KW-0813">Transport</keyword>
<dbReference type="Proteomes" id="UP000198584">
    <property type="component" value="Unassembled WGS sequence"/>
</dbReference>
<dbReference type="SMART" id="SM00382">
    <property type="entry name" value="AAA"/>
    <property type="match status" value="1"/>
</dbReference>
<dbReference type="PROSITE" id="PS50893">
    <property type="entry name" value="ABC_TRANSPORTER_2"/>
    <property type="match status" value="1"/>
</dbReference>
<dbReference type="InterPro" id="IPR003439">
    <property type="entry name" value="ABC_transporter-like_ATP-bd"/>
</dbReference>
<dbReference type="OrthoDB" id="9802264at2"/>
<dbReference type="PROSITE" id="PS00211">
    <property type="entry name" value="ABC_TRANSPORTER_1"/>
    <property type="match status" value="1"/>
</dbReference>
<evidence type="ECO:0000313" key="6">
    <source>
        <dbReference type="EMBL" id="SEA73606.1"/>
    </source>
</evidence>
<name>A0A1H4DM46_9BACI</name>
<accession>A0A1H4DM46</accession>
<dbReference type="InterPro" id="IPR050319">
    <property type="entry name" value="ABC_transp_ATP-bind"/>
</dbReference>
<dbReference type="GO" id="GO:0016887">
    <property type="term" value="F:ATP hydrolysis activity"/>
    <property type="evidence" value="ECO:0007669"/>
    <property type="project" value="InterPro"/>
</dbReference>
<dbReference type="NCBIfam" id="TIGR01727">
    <property type="entry name" value="oligo_HPY"/>
    <property type="match status" value="1"/>
</dbReference>
<dbReference type="NCBIfam" id="NF008453">
    <property type="entry name" value="PRK11308.1"/>
    <property type="match status" value="1"/>
</dbReference>
<dbReference type="PANTHER" id="PTHR43776:SF8">
    <property type="entry name" value="ABC TRANSPORTER, ATP-BINDING PROTEIN"/>
    <property type="match status" value="1"/>
</dbReference>
<keyword evidence="7" id="KW-1185">Reference proteome</keyword>
<dbReference type="InterPro" id="IPR013563">
    <property type="entry name" value="Oligopep_ABC_C"/>
</dbReference>
<sequence>MSNVVDIQHKEQSPPLPTNHETLLEVKDLKTYYPVKGGFFRRTVGHVKAVDGVSFTLKKGETLGLVGESGCGKSTAGRTILKLLKPTGGSIVFNGEDITKIRGGRLRERRKDFQMVFQDPYASLNPMQMVGDIVSEPIKNYYPRKKAKEIKQEVMELLNRVGLPDDAYYKYAHEFSGGQRQRIGIARALALKPKLIIADEPVSALDVSVQSQVLNLLNELQDDFNLTYLFIAHDLSVVKHMSDKIGIMYLGHIVEIADKKSIYEEPLHPYTQALISAVPEPNPKKKKERIVLEGDVPSPENPPSGCPFHTRCPVAVDKCSTIKPELKEVKPGRQVACILVD</sequence>
<proteinExistence type="inferred from homology"/>
<dbReference type="RefSeq" id="WP_093044962.1">
    <property type="nucleotide sequence ID" value="NZ_FNQR01000007.1"/>
</dbReference>